<dbReference type="EMBL" id="CP022355">
    <property type="protein sequence ID" value="ASK78640.1"/>
    <property type="molecule type" value="Genomic_DNA"/>
</dbReference>
<comment type="subcellular location">
    <subcellularLocation>
        <location evidence="1">Cell membrane</location>
        <topology evidence="1">Multi-pass membrane protein</topology>
    </subcellularLocation>
</comment>
<keyword evidence="4 11" id="KW-0812">Transmembrane</keyword>
<evidence type="ECO:0000256" key="8">
    <source>
        <dbReference type="ARBA" id="ARBA00022989"/>
    </source>
</evidence>
<keyword evidence="7" id="KW-1278">Translocase</keyword>
<dbReference type="GO" id="GO:0034040">
    <property type="term" value="F:ATPase-coupled lipid transmembrane transporter activity"/>
    <property type="evidence" value="ECO:0007669"/>
    <property type="project" value="InterPro"/>
</dbReference>
<evidence type="ECO:0000256" key="2">
    <source>
        <dbReference type="ARBA" id="ARBA00022448"/>
    </source>
</evidence>
<feature type="transmembrane region" description="Helical" evidence="11">
    <location>
        <begin position="166"/>
        <end position="186"/>
    </location>
</feature>
<dbReference type="AlphaFoldDB" id="A0A220VEB5"/>
<dbReference type="GO" id="GO:0005524">
    <property type="term" value="F:ATP binding"/>
    <property type="evidence" value="ECO:0007669"/>
    <property type="project" value="UniProtKB-KW"/>
</dbReference>
<evidence type="ECO:0000313" key="15">
    <source>
        <dbReference type="Proteomes" id="UP000242175"/>
    </source>
</evidence>
<evidence type="ECO:0000256" key="1">
    <source>
        <dbReference type="ARBA" id="ARBA00004651"/>
    </source>
</evidence>
<dbReference type="Gene3D" id="1.20.1560.10">
    <property type="entry name" value="ABC transporter type 1, transmembrane domain"/>
    <property type="match status" value="1"/>
</dbReference>
<feature type="transmembrane region" description="Helical" evidence="11">
    <location>
        <begin position="143"/>
        <end position="160"/>
    </location>
</feature>
<evidence type="ECO:0000259" key="12">
    <source>
        <dbReference type="PROSITE" id="PS50893"/>
    </source>
</evidence>
<dbReference type="Pfam" id="PF00005">
    <property type="entry name" value="ABC_tran"/>
    <property type="match status" value="1"/>
</dbReference>
<evidence type="ECO:0000256" key="4">
    <source>
        <dbReference type="ARBA" id="ARBA00022692"/>
    </source>
</evidence>
<name>A0A220VEB5_9GAMM</name>
<dbReference type="GO" id="GO:0015421">
    <property type="term" value="F:ABC-type oligopeptide transporter activity"/>
    <property type="evidence" value="ECO:0007669"/>
    <property type="project" value="TreeGrafter"/>
</dbReference>
<dbReference type="InterPro" id="IPR011917">
    <property type="entry name" value="ABC_transpr_lipidA"/>
</dbReference>
<feature type="transmembrane region" description="Helical" evidence="11">
    <location>
        <begin position="248"/>
        <end position="273"/>
    </location>
</feature>
<dbReference type="InterPro" id="IPR003593">
    <property type="entry name" value="AAA+_ATPase"/>
</dbReference>
<feature type="domain" description="ABC transporter" evidence="12">
    <location>
        <begin position="343"/>
        <end position="578"/>
    </location>
</feature>
<dbReference type="SUPFAM" id="SSF52540">
    <property type="entry name" value="P-loop containing nucleoside triphosphate hydrolases"/>
    <property type="match status" value="1"/>
</dbReference>
<keyword evidence="2" id="KW-0813">Transport</keyword>
<dbReference type="NCBIfam" id="TIGR02203">
    <property type="entry name" value="MsbA_lipidA"/>
    <property type="match status" value="1"/>
</dbReference>
<evidence type="ECO:0000256" key="10">
    <source>
        <dbReference type="ARBA" id="ARBA00023136"/>
    </source>
</evidence>
<dbReference type="PROSITE" id="PS50929">
    <property type="entry name" value="ABC_TM1F"/>
    <property type="match status" value="1"/>
</dbReference>
<dbReference type="GO" id="GO:0016887">
    <property type="term" value="F:ATP hydrolysis activity"/>
    <property type="evidence" value="ECO:0007669"/>
    <property type="project" value="InterPro"/>
</dbReference>
<dbReference type="InterPro" id="IPR011527">
    <property type="entry name" value="ABC1_TM_dom"/>
</dbReference>
<proteinExistence type="predicted"/>
<evidence type="ECO:0000256" key="3">
    <source>
        <dbReference type="ARBA" id="ARBA00022475"/>
    </source>
</evidence>
<keyword evidence="6 14" id="KW-0067">ATP-binding</keyword>
<reference evidence="14 15" key="1">
    <citation type="journal article" date="2016" name="Int. J. Syst. Evol. Microbiol.">
        <title>Paraphotobacterium marinum gen. nov., sp. nov., a member of the family Vibrionaceae, isolated from surface seawater.</title>
        <authorList>
            <person name="Huang Z."/>
            <person name="Dong C."/>
            <person name="Shao Z."/>
        </authorList>
    </citation>
    <scope>NUCLEOTIDE SEQUENCE [LARGE SCALE GENOMIC DNA]</scope>
    <source>
        <strain evidence="14 15">NSCS20N07D</strain>
    </source>
</reference>
<evidence type="ECO:0000256" key="5">
    <source>
        <dbReference type="ARBA" id="ARBA00022741"/>
    </source>
</evidence>
<evidence type="ECO:0000256" key="7">
    <source>
        <dbReference type="ARBA" id="ARBA00022967"/>
    </source>
</evidence>
<accession>A0A220VEB5</accession>
<dbReference type="InterPro" id="IPR003439">
    <property type="entry name" value="ABC_transporter-like_ATP-bd"/>
</dbReference>
<dbReference type="PROSITE" id="PS50893">
    <property type="entry name" value="ABC_TRANSPORTER_2"/>
    <property type="match status" value="1"/>
</dbReference>
<dbReference type="SUPFAM" id="SSF90123">
    <property type="entry name" value="ABC transporter transmembrane region"/>
    <property type="match status" value="1"/>
</dbReference>
<dbReference type="FunFam" id="3.40.50.300:FF:000140">
    <property type="entry name" value="Lipid A export ATP-binding/permease protein MsbA"/>
    <property type="match status" value="1"/>
</dbReference>
<keyword evidence="5" id="KW-0547">Nucleotide-binding</keyword>
<dbReference type="RefSeq" id="WP_089073548.1">
    <property type="nucleotide sequence ID" value="NZ_CBCSAM010000001.1"/>
</dbReference>
<evidence type="ECO:0000256" key="11">
    <source>
        <dbReference type="SAM" id="Phobius"/>
    </source>
</evidence>
<keyword evidence="3" id="KW-1003">Cell membrane</keyword>
<evidence type="ECO:0000259" key="13">
    <source>
        <dbReference type="PROSITE" id="PS50929"/>
    </source>
</evidence>
<dbReference type="GO" id="GO:0005886">
    <property type="term" value="C:plasma membrane"/>
    <property type="evidence" value="ECO:0007669"/>
    <property type="project" value="UniProtKB-SubCell"/>
</dbReference>
<dbReference type="InterPro" id="IPR027417">
    <property type="entry name" value="P-loop_NTPase"/>
</dbReference>
<keyword evidence="8 11" id="KW-1133">Transmembrane helix</keyword>
<dbReference type="InterPro" id="IPR039421">
    <property type="entry name" value="Type_1_exporter"/>
</dbReference>
<protein>
    <submittedName>
        <fullName evidence="14">Lipid A export permease/ATP-binding protein MsbA</fullName>
    </submittedName>
</protein>
<dbReference type="Gene3D" id="3.40.50.300">
    <property type="entry name" value="P-loop containing nucleotide triphosphate hydrolases"/>
    <property type="match status" value="1"/>
</dbReference>
<dbReference type="OrthoDB" id="9806127at2"/>
<feature type="transmembrane region" description="Helical" evidence="11">
    <location>
        <begin position="21"/>
        <end position="46"/>
    </location>
</feature>
<dbReference type="InterPro" id="IPR017871">
    <property type="entry name" value="ABC_transporter-like_CS"/>
</dbReference>
<dbReference type="PROSITE" id="PS00211">
    <property type="entry name" value="ABC_TRANSPORTER_1"/>
    <property type="match status" value="1"/>
</dbReference>
<dbReference type="SMART" id="SM00382">
    <property type="entry name" value="AAA"/>
    <property type="match status" value="1"/>
</dbReference>
<evidence type="ECO:0000313" key="14">
    <source>
        <dbReference type="EMBL" id="ASK78640.1"/>
    </source>
</evidence>
<dbReference type="InterPro" id="IPR036640">
    <property type="entry name" value="ABC1_TM_sf"/>
</dbReference>
<feature type="transmembrane region" description="Helical" evidence="11">
    <location>
        <begin position="66"/>
        <end position="89"/>
    </location>
</feature>
<dbReference type="PANTHER" id="PTHR43394:SF1">
    <property type="entry name" value="ATP-BINDING CASSETTE SUB-FAMILY B MEMBER 10, MITOCHONDRIAL"/>
    <property type="match status" value="1"/>
</dbReference>
<keyword evidence="10 11" id="KW-0472">Membrane</keyword>
<dbReference type="CDD" id="cd18552">
    <property type="entry name" value="ABC_6TM_MsbA_like"/>
    <property type="match status" value="1"/>
</dbReference>
<dbReference type="Pfam" id="PF00664">
    <property type="entry name" value="ABC_membrane"/>
    <property type="match status" value="1"/>
</dbReference>
<evidence type="ECO:0000256" key="9">
    <source>
        <dbReference type="ARBA" id="ARBA00023055"/>
    </source>
</evidence>
<dbReference type="PANTHER" id="PTHR43394">
    <property type="entry name" value="ATP-DEPENDENT PERMEASE MDL1, MITOCHONDRIAL"/>
    <property type="match status" value="1"/>
</dbReference>
<organism evidence="14 15">
    <name type="scientific">Paraphotobacterium marinum</name>
    <dbReference type="NCBI Taxonomy" id="1755811"/>
    <lineage>
        <taxon>Bacteria</taxon>
        <taxon>Pseudomonadati</taxon>
        <taxon>Pseudomonadota</taxon>
        <taxon>Gammaproteobacteria</taxon>
        <taxon>Vibrionales</taxon>
        <taxon>Vibrionaceae</taxon>
        <taxon>Paraphotobacterium</taxon>
    </lineage>
</organism>
<dbReference type="KEGG" id="pmai:CF386_06300"/>
<gene>
    <name evidence="14" type="primary">msbA</name>
    <name evidence="14" type="ORF">CF386_06300</name>
</gene>
<sequence length="582" mass="65784">MDSKNQKSFQIFKLLIPYFKPYKVIIIIAVIALIITQVTTLGATYLTKPIIDDGFNAQSQGNNFWVWLPLVLLGLVIIKGFTQFVYVYLIEYTTSKMVMSLRQQLFEHYLRLPVQFFDKRNTGSLLSRITYDTEQVAQASGDALIRLITNTTLVIGYLALMIYQNWILSLSTLVLVPIMGYCLKYIQNKMRTIAKRLQDTMGSVAAVSEEMLRGHREIRSYGGQKHEKKKFLETNNFYRRQYMKMQTVTAIGDPVIVIISSFAGIILISLMNFEFIRDSLTPGSFVLIVSSAMMLPKPVKTFSKTLSSFQKGMAACETLFQLFNFKPEKDDGNLEINKILGNIEFKNVSFEYENSDSKALKNCSFKLQKGKSLALVGRSGSGKTTITNLLNRFYTVTEGNIYIDGHDINQLKLNDLRKNISIVSQNIHLFNDSIYNNIAYPYNNVHEDEVIKAAKLANVSEFADKLEAGLNTVVGQNGVLLSGGQKQRIAIARALLKSSPILILDEATSALDTESERLIQQAIENLEKDKTVIVIAHRLSTIENCDTIAVMDRGEIVEMGTHSDLIKKQEAYYAFHNTQFEQ</sequence>
<feature type="domain" description="ABC transmembrane type-1" evidence="13">
    <location>
        <begin position="27"/>
        <end position="311"/>
    </location>
</feature>
<evidence type="ECO:0000256" key="6">
    <source>
        <dbReference type="ARBA" id="ARBA00022840"/>
    </source>
</evidence>
<keyword evidence="9" id="KW-0445">Lipid transport</keyword>
<keyword evidence="15" id="KW-1185">Reference proteome</keyword>
<dbReference type="Proteomes" id="UP000242175">
    <property type="component" value="Chromosome large"/>
</dbReference>